<feature type="region of interest" description="Disordered" evidence="1">
    <location>
        <begin position="1"/>
        <end position="48"/>
    </location>
</feature>
<gene>
    <name evidence="2" type="primary">Nfu_g_1_017079</name>
</gene>
<proteinExistence type="predicted"/>
<evidence type="ECO:0000256" key="1">
    <source>
        <dbReference type="SAM" id="MobiDB-lite"/>
    </source>
</evidence>
<accession>A0A1A8S9W2</accession>
<name>A0A1A8S9W2_9TELE</name>
<dbReference type="AlphaFoldDB" id="A0A1A8S9W2"/>
<reference evidence="2" key="2">
    <citation type="submission" date="2016-06" db="EMBL/GenBank/DDBJ databases">
        <title>The genome of a short-lived fish provides insights into sex chromosome evolution and the genetic control of aging.</title>
        <authorList>
            <person name="Reichwald K."/>
            <person name="Felder M."/>
            <person name="Petzold A."/>
            <person name="Koch P."/>
            <person name="Groth M."/>
            <person name="Platzer M."/>
        </authorList>
    </citation>
    <scope>NUCLEOTIDE SEQUENCE</scope>
    <source>
        <tissue evidence="2">Brain</tissue>
    </source>
</reference>
<protein>
    <submittedName>
        <fullName evidence="2">Uncharacterized protein</fullName>
    </submittedName>
</protein>
<feature type="non-terminal residue" evidence="2">
    <location>
        <position position="1"/>
    </location>
</feature>
<reference evidence="2" key="1">
    <citation type="submission" date="2016-05" db="EMBL/GenBank/DDBJ databases">
        <authorList>
            <person name="Lavstsen T."/>
            <person name="Jespersen J.S."/>
        </authorList>
    </citation>
    <scope>NUCLEOTIDE SEQUENCE</scope>
    <source>
        <tissue evidence="2">Brain</tissue>
    </source>
</reference>
<organism evidence="2">
    <name type="scientific">Nothobranchius rachovii</name>
    <name type="common">bluefin notho</name>
    <dbReference type="NCBI Taxonomy" id="451742"/>
    <lineage>
        <taxon>Eukaryota</taxon>
        <taxon>Metazoa</taxon>
        <taxon>Chordata</taxon>
        <taxon>Craniata</taxon>
        <taxon>Vertebrata</taxon>
        <taxon>Euteleostomi</taxon>
        <taxon>Actinopterygii</taxon>
        <taxon>Neopterygii</taxon>
        <taxon>Teleostei</taxon>
        <taxon>Neoteleostei</taxon>
        <taxon>Acanthomorphata</taxon>
        <taxon>Ovalentaria</taxon>
        <taxon>Atherinomorphae</taxon>
        <taxon>Cyprinodontiformes</taxon>
        <taxon>Nothobranchiidae</taxon>
        <taxon>Nothobranchius</taxon>
    </lineage>
</organism>
<sequence length="48" mass="5466">PTPATRSSRAPGRAWWPCWSTTDWGKTTEPPRNWGSRNPPVCGLWDQN</sequence>
<dbReference type="EMBL" id="HAEI01012269">
    <property type="protein sequence ID" value="SBS14738.1"/>
    <property type="molecule type" value="Transcribed_RNA"/>
</dbReference>
<evidence type="ECO:0000313" key="2">
    <source>
        <dbReference type="EMBL" id="SBS14738.1"/>
    </source>
</evidence>